<accession>A0A3N4PA46</accession>
<dbReference type="EMBL" id="RMVG01000005">
    <property type="protein sequence ID" value="RPE01561.1"/>
    <property type="molecule type" value="Genomic_DNA"/>
</dbReference>
<feature type="coiled-coil region" evidence="1">
    <location>
        <begin position="52"/>
        <end position="86"/>
    </location>
</feature>
<keyword evidence="1" id="KW-0175">Coiled coil</keyword>
<sequence length="113" mass="13047">MTRIASSGFSSDATKAAIVSQINYVRQRIDKLMTLRIDKRCGTENRASRQELEKIESQIRQLQPQQNQLEHRKDNITIQQKQLEKKAASQQTFIKKMRLLARSISTFEKRGGA</sequence>
<reference evidence="2 3" key="1">
    <citation type="submission" date="2018-11" db="EMBL/GenBank/DDBJ databases">
        <title>Whole genome sequencing of Pantoea sp. RIT388.</title>
        <authorList>
            <person name="Gan H.M."/>
            <person name="Hudson A.O."/>
        </authorList>
    </citation>
    <scope>NUCLEOTIDE SEQUENCE [LARGE SCALE GENOMIC DNA]</scope>
    <source>
        <strain evidence="2 3">RIT388</strain>
    </source>
</reference>
<evidence type="ECO:0000256" key="1">
    <source>
        <dbReference type="SAM" id="Coils"/>
    </source>
</evidence>
<evidence type="ECO:0000313" key="3">
    <source>
        <dbReference type="Proteomes" id="UP000281332"/>
    </source>
</evidence>
<gene>
    <name evidence="2" type="ORF">BBB56_09790</name>
</gene>
<evidence type="ECO:0000313" key="2">
    <source>
        <dbReference type="EMBL" id="RPE01561.1"/>
    </source>
</evidence>
<name>A0A3N4PA46_9GAMM</name>
<dbReference type="AlphaFoldDB" id="A0A3N4PA46"/>
<organism evidence="2 3">
    <name type="scientific">Candidatus Pantoea deserta</name>
    <dbReference type="NCBI Taxonomy" id="1869313"/>
    <lineage>
        <taxon>Bacteria</taxon>
        <taxon>Pseudomonadati</taxon>
        <taxon>Pseudomonadota</taxon>
        <taxon>Gammaproteobacteria</taxon>
        <taxon>Enterobacterales</taxon>
        <taxon>Erwiniaceae</taxon>
        <taxon>Pantoea</taxon>
    </lineage>
</organism>
<dbReference type="Proteomes" id="UP000281332">
    <property type="component" value="Unassembled WGS sequence"/>
</dbReference>
<dbReference type="RefSeq" id="WP_123800761.1">
    <property type="nucleotide sequence ID" value="NZ_RMVG01000005.1"/>
</dbReference>
<proteinExistence type="predicted"/>
<keyword evidence="3" id="KW-1185">Reference proteome</keyword>
<comment type="caution">
    <text evidence="2">The sequence shown here is derived from an EMBL/GenBank/DDBJ whole genome shotgun (WGS) entry which is preliminary data.</text>
</comment>
<protein>
    <submittedName>
        <fullName evidence="2">Uncharacterized protein</fullName>
    </submittedName>
</protein>